<name>A0A9P6FM77_9FUNG</name>
<evidence type="ECO:0000313" key="2">
    <source>
        <dbReference type="EMBL" id="KAF9577636.1"/>
    </source>
</evidence>
<comment type="caution">
    <text evidence="2">The sequence shown here is derived from an EMBL/GenBank/DDBJ whole genome shotgun (WGS) entry which is preliminary data.</text>
</comment>
<evidence type="ECO:0000256" key="1">
    <source>
        <dbReference type="SAM" id="MobiDB-lite"/>
    </source>
</evidence>
<accession>A0A9P6FM77</accession>
<evidence type="ECO:0000313" key="3">
    <source>
        <dbReference type="Proteomes" id="UP000780801"/>
    </source>
</evidence>
<reference evidence="2" key="1">
    <citation type="journal article" date="2020" name="Fungal Divers.">
        <title>Resolving the Mortierellaceae phylogeny through synthesis of multi-gene phylogenetics and phylogenomics.</title>
        <authorList>
            <person name="Vandepol N."/>
            <person name="Liber J."/>
            <person name="Desiro A."/>
            <person name="Na H."/>
            <person name="Kennedy M."/>
            <person name="Barry K."/>
            <person name="Grigoriev I.V."/>
            <person name="Miller A.N."/>
            <person name="O'Donnell K."/>
            <person name="Stajich J.E."/>
            <person name="Bonito G."/>
        </authorList>
    </citation>
    <scope>NUCLEOTIDE SEQUENCE</scope>
    <source>
        <strain evidence="2">KOD1015</strain>
    </source>
</reference>
<protein>
    <submittedName>
        <fullName evidence="2">Uncharacterized protein</fullName>
    </submittedName>
</protein>
<keyword evidence="3" id="KW-1185">Reference proteome</keyword>
<feature type="compositionally biased region" description="Polar residues" evidence="1">
    <location>
        <begin position="81"/>
        <end position="112"/>
    </location>
</feature>
<organism evidence="2 3">
    <name type="scientific">Lunasporangiospora selenospora</name>
    <dbReference type="NCBI Taxonomy" id="979761"/>
    <lineage>
        <taxon>Eukaryota</taxon>
        <taxon>Fungi</taxon>
        <taxon>Fungi incertae sedis</taxon>
        <taxon>Mucoromycota</taxon>
        <taxon>Mortierellomycotina</taxon>
        <taxon>Mortierellomycetes</taxon>
        <taxon>Mortierellales</taxon>
        <taxon>Mortierellaceae</taxon>
        <taxon>Lunasporangiospora</taxon>
    </lineage>
</organism>
<dbReference type="EMBL" id="JAABOA010004578">
    <property type="protein sequence ID" value="KAF9577636.1"/>
    <property type="molecule type" value="Genomic_DNA"/>
</dbReference>
<gene>
    <name evidence="2" type="ORF">BGW38_007032</name>
</gene>
<feature type="region of interest" description="Disordered" evidence="1">
    <location>
        <begin position="74"/>
        <end position="112"/>
    </location>
</feature>
<sequence>MDPSRLATAADFVRFSASLHSFFSRANESTNTASHGDRTADGSHSTGYLDGSSLGEERESARYLKQTFSLNPGAARASMSPLGTSLGQRQVAGQQQESLHQTAQPNDATDSQDTSWEALIAYYNSRTSTSQHRTSTLQPAISRLQQNFEDISGELQASRWAFHPAPQSQMETVADDDTSDLLTAFTATRLQGESHKAMVTTDLVEKSNNGIGDGSVLQYETRFMMQFSSHSTPPADIQRIQEIIAKGSGSKQA</sequence>
<dbReference type="AlphaFoldDB" id="A0A9P6FM77"/>
<proteinExistence type="predicted"/>
<dbReference type="Proteomes" id="UP000780801">
    <property type="component" value="Unassembled WGS sequence"/>
</dbReference>
<feature type="region of interest" description="Disordered" evidence="1">
    <location>
        <begin position="29"/>
        <end position="56"/>
    </location>
</feature>